<proteinExistence type="predicted"/>
<sequence length="317" mass="32924">MGGKCAVAMVGAGNVARRHASVLAGFPDVRLVGVTDVVPEAAGALAAEHGALAYPDVGAIIESQPDAVYVCVPPFAHGPAEEAVLAAGLPMFVEKPIAIDLATAERLAPLAERVVTAVGLHWRYLAVVERARDLLAGREVRLVSGAWLDKVPPVDWWVRRESSGGPLIEQAPHVLDLMRLLGGEVVRVHAAGGGRPPVDGADVDLATAAMVRFASGVPGTLATTCALGWKHRAAVEVYADGLAVSVGEEELVVRDGDGEHRYPGDPVAARVAVDRAFVDAVLGVADDVRVPYAEALRTHRLAAAVARSAATEEAVGV</sequence>
<dbReference type="InterPro" id="IPR036291">
    <property type="entry name" value="NAD(P)-bd_dom_sf"/>
</dbReference>
<dbReference type="EMBL" id="AP022870">
    <property type="protein sequence ID" value="BCB77263.1"/>
    <property type="molecule type" value="Genomic_DNA"/>
</dbReference>
<dbReference type="SUPFAM" id="SSF51735">
    <property type="entry name" value="NAD(P)-binding Rossmann-fold domains"/>
    <property type="match status" value="1"/>
</dbReference>
<dbReference type="Pfam" id="PF01408">
    <property type="entry name" value="GFO_IDH_MocA"/>
    <property type="match status" value="1"/>
</dbReference>
<dbReference type="PANTHER" id="PTHR43249:SF1">
    <property type="entry name" value="D-GLUCOSIDE 3-DEHYDROGENASE"/>
    <property type="match status" value="1"/>
</dbReference>
<dbReference type="InterPro" id="IPR000683">
    <property type="entry name" value="Gfo/Idh/MocA-like_OxRdtase_N"/>
</dbReference>
<accession>A0A6F8XTV7</accession>
<reference evidence="3 4" key="1">
    <citation type="submission" date="2020-03" db="EMBL/GenBank/DDBJ databases">
        <title>Whole genome shotgun sequence of Phytohabitans flavus NBRC 107702.</title>
        <authorList>
            <person name="Komaki H."/>
            <person name="Tamura T."/>
        </authorList>
    </citation>
    <scope>NUCLEOTIDE SEQUENCE [LARGE SCALE GENOMIC DNA]</scope>
    <source>
        <strain evidence="3 4">NBRC 107702</strain>
    </source>
</reference>
<evidence type="ECO:0000313" key="3">
    <source>
        <dbReference type="EMBL" id="BCB77263.1"/>
    </source>
</evidence>
<dbReference type="InterPro" id="IPR052515">
    <property type="entry name" value="Gfo/Idh/MocA_Oxidoreductase"/>
</dbReference>
<dbReference type="SUPFAM" id="SSF55347">
    <property type="entry name" value="Glyceraldehyde-3-phosphate dehydrogenase-like, C-terminal domain"/>
    <property type="match status" value="1"/>
</dbReference>
<organism evidence="3 4">
    <name type="scientific">Phytohabitans flavus</name>
    <dbReference type="NCBI Taxonomy" id="1076124"/>
    <lineage>
        <taxon>Bacteria</taxon>
        <taxon>Bacillati</taxon>
        <taxon>Actinomycetota</taxon>
        <taxon>Actinomycetes</taxon>
        <taxon>Micromonosporales</taxon>
        <taxon>Micromonosporaceae</taxon>
    </lineage>
</organism>
<dbReference type="Gene3D" id="3.40.50.720">
    <property type="entry name" value="NAD(P)-binding Rossmann-like Domain"/>
    <property type="match status" value="1"/>
</dbReference>
<reference evidence="3 4" key="2">
    <citation type="submission" date="2020-03" db="EMBL/GenBank/DDBJ databases">
        <authorList>
            <person name="Ichikawa N."/>
            <person name="Kimura A."/>
            <person name="Kitahashi Y."/>
            <person name="Uohara A."/>
        </authorList>
    </citation>
    <scope>NUCLEOTIDE SEQUENCE [LARGE SCALE GENOMIC DNA]</scope>
    <source>
        <strain evidence="3 4">NBRC 107702</strain>
    </source>
</reference>
<dbReference type="InterPro" id="IPR055170">
    <property type="entry name" value="GFO_IDH_MocA-like_dom"/>
</dbReference>
<dbReference type="Gene3D" id="3.30.360.10">
    <property type="entry name" value="Dihydrodipicolinate Reductase, domain 2"/>
    <property type="match status" value="1"/>
</dbReference>
<feature type="domain" description="GFO/IDH/MocA-like oxidoreductase" evidence="2">
    <location>
        <begin position="139"/>
        <end position="238"/>
    </location>
</feature>
<evidence type="ECO:0000259" key="1">
    <source>
        <dbReference type="Pfam" id="PF01408"/>
    </source>
</evidence>
<dbReference type="GO" id="GO:0000166">
    <property type="term" value="F:nucleotide binding"/>
    <property type="evidence" value="ECO:0007669"/>
    <property type="project" value="InterPro"/>
</dbReference>
<dbReference type="Proteomes" id="UP000502508">
    <property type="component" value="Chromosome"/>
</dbReference>
<dbReference type="Pfam" id="PF22725">
    <property type="entry name" value="GFO_IDH_MocA_C3"/>
    <property type="match status" value="1"/>
</dbReference>
<gene>
    <name evidence="3" type="ORF">Pflav_036730</name>
</gene>
<feature type="domain" description="Gfo/Idh/MocA-like oxidoreductase N-terminal" evidence="1">
    <location>
        <begin position="7"/>
        <end position="113"/>
    </location>
</feature>
<evidence type="ECO:0000259" key="2">
    <source>
        <dbReference type="Pfam" id="PF22725"/>
    </source>
</evidence>
<evidence type="ECO:0000313" key="4">
    <source>
        <dbReference type="Proteomes" id="UP000502508"/>
    </source>
</evidence>
<evidence type="ECO:0008006" key="5">
    <source>
        <dbReference type="Google" id="ProtNLM"/>
    </source>
</evidence>
<keyword evidence="4" id="KW-1185">Reference proteome</keyword>
<dbReference type="AlphaFoldDB" id="A0A6F8XTV7"/>
<dbReference type="PANTHER" id="PTHR43249">
    <property type="entry name" value="UDP-N-ACETYL-2-AMINO-2-DEOXY-D-GLUCURONATE OXIDASE"/>
    <property type="match status" value="1"/>
</dbReference>
<dbReference type="RefSeq" id="WP_173037100.1">
    <property type="nucleotide sequence ID" value="NZ_AP022870.1"/>
</dbReference>
<name>A0A6F8XTV7_9ACTN</name>
<dbReference type="KEGG" id="pfla:Pflav_036730"/>
<protein>
    <recommendedName>
        <fullName evidence="5">Oxidoreductase</fullName>
    </recommendedName>
</protein>